<accession>A0A1X9T174</accession>
<protein>
    <submittedName>
        <fullName evidence="1">Uncharacterized protein</fullName>
    </submittedName>
</protein>
<gene>
    <name evidence="1" type="ORF">CVIC8964_0801</name>
</gene>
<dbReference type="Proteomes" id="UP000194265">
    <property type="component" value="Chromosome"/>
</dbReference>
<organism evidence="1 2">
    <name type="scientific">Campylobacter vicugnae</name>
    <dbReference type="NCBI Taxonomy" id="1660076"/>
    <lineage>
        <taxon>Bacteria</taxon>
        <taxon>Pseudomonadati</taxon>
        <taxon>Campylobacterota</taxon>
        <taxon>Epsilonproteobacteria</taxon>
        <taxon>Campylobacterales</taxon>
        <taxon>Campylobacteraceae</taxon>
        <taxon>Campylobacter</taxon>
    </lineage>
</organism>
<sequence>MKLQSISFDGNKVISISSQAIINISLFNTLATPKQVTIKIVDELGNTKSIIYQAQLQANSGYEAKVFANSGQKIEIVADAGVGGNVGILNENYIAKGVLNTEYISCVGDGVKSEFSFNGISVNSFKEVRIIFDGLYEAVFAKDYSLNSDKSGVVFNQIPANGLEFIILITKQE</sequence>
<dbReference type="EMBL" id="CP018791">
    <property type="protein sequence ID" value="ARR02213.1"/>
    <property type="molecule type" value="Genomic_DNA"/>
</dbReference>
<dbReference type="RefSeq" id="WP_086333661.1">
    <property type="nucleotide sequence ID" value="NZ_CP018791.1"/>
</dbReference>
<dbReference type="OrthoDB" id="9900571at2"/>
<reference evidence="1 2" key="1">
    <citation type="journal article" date="2017" name="Genome Biol. Evol.">
        <title>Comparative Genomic Analysis Identifies a Campylobacter Clade Deficient in Selenium Metabolism.</title>
        <authorList>
            <person name="Miller W.G."/>
            <person name="Yee E."/>
            <person name="Lopes B.S."/>
            <person name="Chapman M.H."/>
            <person name="Huynh S."/>
            <person name="Bono J.L."/>
            <person name="Parker C.T."/>
            <person name="Strachan N.J.C."/>
            <person name="Forbes K.J."/>
        </authorList>
    </citation>
    <scope>NUCLEOTIDE SEQUENCE [LARGE SCALE GENOMIC DNA]</scope>
    <source>
        <strain evidence="1 2">RM8964</strain>
    </source>
</reference>
<dbReference type="STRING" id="1660074.CVIC8964_0801"/>
<proteinExistence type="predicted"/>
<dbReference type="AlphaFoldDB" id="A0A1X9T174"/>
<evidence type="ECO:0000313" key="1">
    <source>
        <dbReference type="EMBL" id="ARR02213.1"/>
    </source>
</evidence>
<name>A0A1X9T174_9BACT</name>
<evidence type="ECO:0000313" key="2">
    <source>
        <dbReference type="Proteomes" id="UP000194265"/>
    </source>
</evidence>